<sequence>MSDIVLKSTLTPSSQNPQGTTSQVRVFKITDIPAAMDKMGWQVSAKLMRHWFQGDPWSTPSGGMTESVKSHAQMPPSQYMEETIVTYQWLMSYPRVVNARNELRAAWNNSKAKELIRRNILREFGQHSAGCFPLSFNGQGSKAEAFGYSNSRAITFDTIGDDLNDLRGALANFNLRVVAEGVVNVFSDKVVFIAERIGFYAEDAYDFNDEGVFSQPLGYWNFDGIAEGVVDGLSNNANIEYEKAKAVATAPFTGDDVEQRFKDLESKRYFLIANSHFVKYRSLKNKGGDFVVYSNIGYEAIAPVTFEFKK</sequence>
<evidence type="ECO:0000256" key="1">
    <source>
        <dbReference type="SAM" id="MobiDB-lite"/>
    </source>
</evidence>
<name>A0ABW7MGQ9_9GAMM</name>
<proteinExistence type="predicted"/>
<keyword evidence="3" id="KW-1185">Reference proteome</keyword>
<accession>A0ABW7MGQ9</accession>
<evidence type="ECO:0000313" key="3">
    <source>
        <dbReference type="Proteomes" id="UP001609932"/>
    </source>
</evidence>
<dbReference type="EMBL" id="JBHEGD010000001">
    <property type="protein sequence ID" value="MFH6599713.1"/>
    <property type="molecule type" value="Genomic_DNA"/>
</dbReference>
<protein>
    <submittedName>
        <fullName evidence="2">DUF6402 family protein</fullName>
    </submittedName>
</protein>
<feature type="compositionally biased region" description="Polar residues" evidence="1">
    <location>
        <begin position="8"/>
        <end position="22"/>
    </location>
</feature>
<organism evidence="2 3">
    <name type="scientific">Ectopseudomonas khazarica</name>
    <dbReference type="NCBI Taxonomy" id="2502979"/>
    <lineage>
        <taxon>Bacteria</taxon>
        <taxon>Pseudomonadati</taxon>
        <taxon>Pseudomonadota</taxon>
        <taxon>Gammaproteobacteria</taxon>
        <taxon>Pseudomonadales</taxon>
        <taxon>Pseudomonadaceae</taxon>
        <taxon>Ectopseudomonas</taxon>
    </lineage>
</organism>
<gene>
    <name evidence="2" type="ORF">ACEVAQ_13470</name>
</gene>
<dbReference type="RefSeq" id="WP_277699634.1">
    <property type="nucleotide sequence ID" value="NZ_JBHEGD010000001.1"/>
</dbReference>
<evidence type="ECO:0000313" key="2">
    <source>
        <dbReference type="EMBL" id="MFH6599713.1"/>
    </source>
</evidence>
<dbReference type="Proteomes" id="UP001609932">
    <property type="component" value="Unassembled WGS sequence"/>
</dbReference>
<dbReference type="InterPro" id="IPR045646">
    <property type="entry name" value="DUF6402"/>
</dbReference>
<dbReference type="Pfam" id="PF19940">
    <property type="entry name" value="DUF6402"/>
    <property type="match status" value="1"/>
</dbReference>
<feature type="region of interest" description="Disordered" evidence="1">
    <location>
        <begin position="1"/>
        <end position="22"/>
    </location>
</feature>
<reference evidence="2 3" key="1">
    <citation type="submission" date="2024-09" db="EMBL/GenBank/DDBJ databases">
        <title>Elucidation of the Bokeelamides from Bacteria Associated with Moon Snail Egg Collars.</title>
        <authorList>
            <person name="Campbell R."/>
            <person name="Piedl K."/>
            <person name="Mevers E."/>
        </authorList>
    </citation>
    <scope>NUCLEOTIDE SEQUENCE [LARGE SCALE GENOMIC DNA]</scope>
    <source>
        <strain evidence="2 3">EM133</strain>
    </source>
</reference>
<comment type="caution">
    <text evidence="2">The sequence shown here is derived from an EMBL/GenBank/DDBJ whole genome shotgun (WGS) entry which is preliminary data.</text>
</comment>